<reference evidence="2" key="2">
    <citation type="submission" date="2024-06" db="EMBL/GenBank/DDBJ databases">
        <authorList>
            <person name="Sakai Y."/>
            <person name="Fujii T."/>
        </authorList>
    </citation>
    <scope>NUCLEOTIDE SEQUENCE</scope>
    <source>
        <strain evidence="2">M701</strain>
        <plasmid evidence="2">pM7012</plasmid>
    </source>
</reference>
<feature type="coiled-coil region" evidence="1">
    <location>
        <begin position="337"/>
        <end position="364"/>
    </location>
</feature>
<geneLocation type="plasmid" evidence="2">
    <name>pM7012</name>
</geneLocation>
<evidence type="ECO:0000256" key="1">
    <source>
        <dbReference type="SAM" id="Coils"/>
    </source>
</evidence>
<name>V5YN99_9BURK</name>
<dbReference type="AlphaFoldDB" id="V5YN99"/>
<dbReference type="EMBL" id="AB853026">
    <property type="protein sequence ID" value="BAO18793.1"/>
    <property type="molecule type" value="Genomic_DNA"/>
</dbReference>
<organism evidence="2">
    <name type="scientific">Burkholderia sp. M701</name>
    <dbReference type="NCBI Taxonomy" id="326454"/>
    <lineage>
        <taxon>Bacteria</taxon>
        <taxon>Pseudomonadati</taxon>
        <taxon>Pseudomonadota</taxon>
        <taxon>Betaproteobacteria</taxon>
        <taxon>Burkholderiales</taxon>
        <taxon>Burkholderiaceae</taxon>
        <taxon>Burkholderia</taxon>
    </lineage>
</organism>
<accession>V5YN99</accession>
<protein>
    <submittedName>
        <fullName evidence="2">Uncharacterized protein</fullName>
    </submittedName>
</protein>
<keyword evidence="1" id="KW-0175">Coiled coil</keyword>
<keyword evidence="2" id="KW-0614">Plasmid</keyword>
<evidence type="ECO:0000313" key="2">
    <source>
        <dbReference type="EMBL" id="BAO18793.1"/>
    </source>
</evidence>
<reference evidence="2" key="1">
    <citation type="journal article" date="2014" name="Microbiology">
        <title>A 2,4-dichlorophenoxyacetic acid degradation plasmid pM7012 discloses distribution of an unclassified megaplasmid group across bacterial species.</title>
        <authorList>
            <person name="Sakai Y."/>
            <person name="Ogawa N."/>
            <person name="Shimomura Y."/>
            <person name="Fujii T."/>
        </authorList>
    </citation>
    <scope>NUCLEOTIDE SEQUENCE</scope>
    <source>
        <strain evidence="2">M701</strain>
    </source>
</reference>
<sequence>MDEGVVGIEGEAEPSALERICAEYIENKKRPKAFIDRFARVMNADERVRKICRVRTLKIGADLKDVEEVLQRVMIVFFTSQISKMREANAIYAVIYSIAANVSREVFRDGLVLTHNHDSIEDMRERGIELEQVGLADSQEKDRDHQIDTQIAAAKMARAFQMHQNGEIQLNTNHGVFSVDFDPLIQPVAPSGDAATVEVDEPETRVARPRKTSAGAADKLSRDQRELVSIIEATGMRNQDFAAALCIGLPRLSSYIYGRTASVPEDIMERARELLSGDPEVVAQRERFKRPMSEILDEWAAELGATSDVELGNMLGVTKMTIYRWRQNETKPDQTSLVRYESQIQMHKRRAAEIEKKLRERSAKPSKRA</sequence>
<proteinExistence type="predicted"/>